<name>A0ABP3LZD2_9DEIO</name>
<evidence type="ECO:0000313" key="5">
    <source>
        <dbReference type="Proteomes" id="UP001500191"/>
    </source>
</evidence>
<dbReference type="Gene3D" id="3.40.50.450">
    <property type="match status" value="1"/>
</dbReference>
<dbReference type="InterPro" id="IPR003488">
    <property type="entry name" value="DprA"/>
</dbReference>
<dbReference type="Pfam" id="PF02481">
    <property type="entry name" value="DNA_processg_A"/>
    <property type="match status" value="1"/>
</dbReference>
<dbReference type="RefSeq" id="WP_343757397.1">
    <property type="nucleotide sequence ID" value="NZ_BAAADB010000012.1"/>
</dbReference>
<feature type="domain" description="Smf/DprA SLOG" evidence="2">
    <location>
        <begin position="100"/>
        <end position="300"/>
    </location>
</feature>
<dbReference type="InterPro" id="IPR010994">
    <property type="entry name" value="RuvA_2-like"/>
</dbReference>
<keyword evidence="5" id="KW-1185">Reference proteome</keyword>
<comment type="similarity">
    <text evidence="1">Belongs to the DprA/Smf family.</text>
</comment>
<dbReference type="Pfam" id="PF17782">
    <property type="entry name" value="WHD_DprA"/>
    <property type="match status" value="1"/>
</dbReference>
<dbReference type="SUPFAM" id="SSF102405">
    <property type="entry name" value="MCP/YpsA-like"/>
    <property type="match status" value="1"/>
</dbReference>
<evidence type="ECO:0000256" key="1">
    <source>
        <dbReference type="ARBA" id="ARBA00006525"/>
    </source>
</evidence>
<dbReference type="NCBIfam" id="TIGR00732">
    <property type="entry name" value="dprA"/>
    <property type="match status" value="1"/>
</dbReference>
<dbReference type="PANTHER" id="PTHR43022:SF1">
    <property type="entry name" value="PROTEIN SMF"/>
    <property type="match status" value="1"/>
</dbReference>
<dbReference type="PANTHER" id="PTHR43022">
    <property type="entry name" value="PROTEIN SMF"/>
    <property type="match status" value="1"/>
</dbReference>
<sequence>MTSRPLFADLHVPSAPEELLALLTLRFTPGLGPRRTESLRVHFGSAHAALRAPRSELRGVPGLDARSLAAIGTPKAAEQAQAELTEAARLGVTLLGRGLDGYPPALDALEDAPAVLWVLGDLPDLPVVPRAIGIVGTRAASPHAVSLTRTVAADLARADVVVVSGLARGVDTAAHGAAVEAGGLSVGVLGSAVNVIYPRENERLAERLTLVSEYPLGTGPAQHHFPTRNRLIAALSAGTLVVEGERRSGSLITATHALECGRTVFAVPGRAGDARAAGPHALIRDGAVLTESAADILTELGWGSVPQQPALNLPPEQAQVLAVIAAPSTLDDLQARTRLPLADVQTALVMLQLAGLVEEVGGRWSRR</sequence>
<dbReference type="SUPFAM" id="SSF47781">
    <property type="entry name" value="RuvA domain 2-like"/>
    <property type="match status" value="1"/>
</dbReference>
<dbReference type="InterPro" id="IPR041614">
    <property type="entry name" value="DprA_WH"/>
</dbReference>
<evidence type="ECO:0000259" key="3">
    <source>
        <dbReference type="Pfam" id="PF17782"/>
    </source>
</evidence>
<evidence type="ECO:0000259" key="2">
    <source>
        <dbReference type="Pfam" id="PF02481"/>
    </source>
</evidence>
<comment type="caution">
    <text evidence="4">The sequence shown here is derived from an EMBL/GenBank/DDBJ whole genome shotgun (WGS) entry which is preliminary data.</text>
</comment>
<protein>
    <submittedName>
        <fullName evidence="4">DNA-processing protein DprA</fullName>
    </submittedName>
</protein>
<evidence type="ECO:0000313" key="4">
    <source>
        <dbReference type="EMBL" id="GAA0507909.1"/>
    </source>
</evidence>
<dbReference type="EMBL" id="BAAADB010000012">
    <property type="protein sequence ID" value="GAA0507909.1"/>
    <property type="molecule type" value="Genomic_DNA"/>
</dbReference>
<gene>
    <name evidence="4" type="primary">dprA</name>
    <name evidence="4" type="ORF">GCM10008937_14660</name>
</gene>
<dbReference type="Proteomes" id="UP001500191">
    <property type="component" value="Unassembled WGS sequence"/>
</dbReference>
<reference evidence="5" key="1">
    <citation type="journal article" date="2019" name="Int. J. Syst. Evol. Microbiol.">
        <title>The Global Catalogue of Microorganisms (GCM) 10K type strain sequencing project: providing services to taxonomists for standard genome sequencing and annotation.</title>
        <authorList>
            <consortium name="The Broad Institute Genomics Platform"/>
            <consortium name="The Broad Institute Genome Sequencing Center for Infectious Disease"/>
            <person name="Wu L."/>
            <person name="Ma J."/>
        </authorList>
    </citation>
    <scope>NUCLEOTIDE SEQUENCE [LARGE SCALE GENOMIC DNA]</scope>
    <source>
        <strain evidence="5">JCM 14368</strain>
    </source>
</reference>
<accession>A0ABP3LZD2</accession>
<proteinExistence type="inferred from homology"/>
<dbReference type="InterPro" id="IPR057666">
    <property type="entry name" value="DrpA_SLOG"/>
</dbReference>
<feature type="domain" description="DprA winged helix" evidence="3">
    <location>
        <begin position="306"/>
        <end position="362"/>
    </location>
</feature>
<organism evidence="4 5">
    <name type="scientific">Deinococcus depolymerans</name>
    <dbReference type="NCBI Taxonomy" id="392408"/>
    <lineage>
        <taxon>Bacteria</taxon>
        <taxon>Thermotogati</taxon>
        <taxon>Deinococcota</taxon>
        <taxon>Deinococci</taxon>
        <taxon>Deinococcales</taxon>
        <taxon>Deinococcaceae</taxon>
        <taxon>Deinococcus</taxon>
    </lineage>
</organism>